<evidence type="ECO:0008006" key="3">
    <source>
        <dbReference type="Google" id="ProtNLM"/>
    </source>
</evidence>
<reference evidence="1 2" key="1">
    <citation type="submission" date="2021-04" db="EMBL/GenBank/DDBJ databases">
        <title>The genome sequence of type strain Ideonella paludis KCTC 32238.</title>
        <authorList>
            <person name="Liu Y."/>
        </authorList>
    </citation>
    <scope>NUCLEOTIDE SEQUENCE [LARGE SCALE GENOMIC DNA]</scope>
    <source>
        <strain evidence="1 2">KCTC 32238</strain>
    </source>
</reference>
<comment type="caution">
    <text evidence="1">The sequence shown here is derived from an EMBL/GenBank/DDBJ whole genome shotgun (WGS) entry which is preliminary data.</text>
</comment>
<evidence type="ECO:0000313" key="1">
    <source>
        <dbReference type="EMBL" id="MBQ0935738.1"/>
    </source>
</evidence>
<dbReference type="Proteomes" id="UP000672097">
    <property type="component" value="Unassembled WGS sequence"/>
</dbReference>
<name>A0ABS5DX61_9BURK</name>
<keyword evidence="2" id="KW-1185">Reference proteome</keyword>
<dbReference type="EMBL" id="JAGQDG010000003">
    <property type="protein sequence ID" value="MBQ0935738.1"/>
    <property type="molecule type" value="Genomic_DNA"/>
</dbReference>
<accession>A0ABS5DX61</accession>
<evidence type="ECO:0000313" key="2">
    <source>
        <dbReference type="Proteomes" id="UP000672097"/>
    </source>
</evidence>
<organism evidence="1 2">
    <name type="scientific">Ideonella paludis</name>
    <dbReference type="NCBI Taxonomy" id="1233411"/>
    <lineage>
        <taxon>Bacteria</taxon>
        <taxon>Pseudomonadati</taxon>
        <taxon>Pseudomonadota</taxon>
        <taxon>Betaproteobacteria</taxon>
        <taxon>Burkholderiales</taxon>
        <taxon>Sphaerotilaceae</taxon>
        <taxon>Ideonella</taxon>
    </lineage>
</organism>
<proteinExistence type="predicted"/>
<sequence>MIITSVLLSLALPRFRDAQKAARQVMLVRMASQMRAAADLFFLQCQAQGDAALRRDCAELTVGRMVVQGEHRYPTASVNGIGRLVGLSAGEPAAAHFQVREFLANGVPALSVRVRPVEEASCELIYVQAKAPGQWPAVSLVPESCH</sequence>
<protein>
    <recommendedName>
        <fullName evidence="3">Prepilin-type cleavage/methylation domain-containing protein</fullName>
    </recommendedName>
</protein>
<gene>
    <name evidence="1" type="ORF">KAK11_10395</name>
</gene>
<dbReference type="RefSeq" id="WP_210808933.1">
    <property type="nucleotide sequence ID" value="NZ_JAGQDG010000003.1"/>
</dbReference>